<dbReference type="EMBL" id="GG704912">
    <property type="protein sequence ID" value="KJF60518.1"/>
    <property type="molecule type" value="Genomic_DNA"/>
</dbReference>
<gene>
    <name evidence="1" type="ORF">CIMG_13021</name>
</gene>
<sequence length="181" mass="20001">MGFWRFVVQRSNRDANLPFERALFSCAIAIGWNPILDYLHRGEINIKLMKLQHKTNAKECPASVATHVLETSLCNRFRGSHQQPVISRCFTESSERVISGAPGFANKAGVGLYRAGFYDSTRGPSFPVVSGQELSGDKISRVVWTSAGAWTDGRSDKLHGILLYVTGVPVTSRREALAVNF</sequence>
<reference evidence="2" key="2">
    <citation type="journal article" date="2010" name="Genome Res.">
        <title>Population genomic sequencing of Coccidioides fungi reveals recent hybridization and transposon control.</title>
        <authorList>
            <person name="Neafsey D.E."/>
            <person name="Barker B.M."/>
            <person name="Sharpton T.J."/>
            <person name="Stajich J.E."/>
            <person name="Park D.J."/>
            <person name="Whiston E."/>
            <person name="Hung C.-Y."/>
            <person name="McMahan C."/>
            <person name="White J."/>
            <person name="Sykes S."/>
            <person name="Heiman D."/>
            <person name="Young S."/>
            <person name="Zeng Q."/>
            <person name="Abouelleil A."/>
            <person name="Aftuck L."/>
            <person name="Bessette D."/>
            <person name="Brown A."/>
            <person name="FitzGerald M."/>
            <person name="Lui A."/>
            <person name="Macdonald J.P."/>
            <person name="Priest M."/>
            <person name="Orbach M.J."/>
            <person name="Galgiani J.N."/>
            <person name="Kirkland T.N."/>
            <person name="Cole G.T."/>
            <person name="Birren B.W."/>
            <person name="Henn M.R."/>
            <person name="Taylor J.W."/>
            <person name="Rounsley S.D."/>
        </authorList>
    </citation>
    <scope>GENOME REANNOTATION</scope>
    <source>
        <strain evidence="2">RS</strain>
    </source>
</reference>
<dbReference type="VEuPathDB" id="FungiDB:CIMG_13021"/>
<evidence type="ECO:0000313" key="2">
    <source>
        <dbReference type="Proteomes" id="UP000001261"/>
    </source>
</evidence>
<dbReference type="GeneID" id="24164648"/>
<proteinExistence type="predicted"/>
<accession>A0A0D8JW55</accession>
<name>A0A0D8JW55_COCIM</name>
<evidence type="ECO:0000313" key="1">
    <source>
        <dbReference type="EMBL" id="KJF60518.1"/>
    </source>
</evidence>
<reference evidence="2" key="1">
    <citation type="journal article" date="2009" name="Genome Res.">
        <title>Comparative genomic analyses of the human fungal pathogens Coccidioides and their relatives.</title>
        <authorList>
            <person name="Sharpton T.J."/>
            <person name="Stajich J.E."/>
            <person name="Rounsley S.D."/>
            <person name="Gardner M.J."/>
            <person name="Wortman J.R."/>
            <person name="Jordar V.S."/>
            <person name="Maiti R."/>
            <person name="Kodira C.D."/>
            <person name="Neafsey D.E."/>
            <person name="Zeng Q."/>
            <person name="Hung C.-Y."/>
            <person name="McMahan C."/>
            <person name="Muszewska A."/>
            <person name="Grynberg M."/>
            <person name="Mandel M.A."/>
            <person name="Kellner E.M."/>
            <person name="Barker B.M."/>
            <person name="Galgiani J.N."/>
            <person name="Orbach M.J."/>
            <person name="Kirkland T.N."/>
            <person name="Cole G.T."/>
            <person name="Henn M.R."/>
            <person name="Birren B.W."/>
            <person name="Taylor J.W."/>
        </authorList>
    </citation>
    <scope>NUCLEOTIDE SEQUENCE [LARGE SCALE GENOMIC DNA]</scope>
    <source>
        <strain evidence="2">RS</strain>
    </source>
</reference>
<organism evidence="1 2">
    <name type="scientific">Coccidioides immitis (strain RS)</name>
    <name type="common">Valley fever fungus</name>
    <dbReference type="NCBI Taxonomy" id="246410"/>
    <lineage>
        <taxon>Eukaryota</taxon>
        <taxon>Fungi</taxon>
        <taxon>Dikarya</taxon>
        <taxon>Ascomycota</taxon>
        <taxon>Pezizomycotina</taxon>
        <taxon>Eurotiomycetes</taxon>
        <taxon>Eurotiomycetidae</taxon>
        <taxon>Onygenales</taxon>
        <taxon>Onygenaceae</taxon>
        <taxon>Coccidioides</taxon>
    </lineage>
</organism>
<dbReference type="KEGG" id="cim:CIMG_13021"/>
<protein>
    <submittedName>
        <fullName evidence="1">Uncharacterized protein</fullName>
    </submittedName>
</protein>
<dbReference type="RefSeq" id="XP_004445325.1">
    <property type="nucleotide sequence ID" value="XM_004445268.1"/>
</dbReference>
<dbReference type="AlphaFoldDB" id="A0A0D8JW55"/>
<dbReference type="InParanoid" id="A0A0D8JW55"/>
<keyword evidence="2" id="KW-1185">Reference proteome</keyword>
<dbReference type="Proteomes" id="UP000001261">
    <property type="component" value="Unassembled WGS sequence"/>
</dbReference>